<feature type="region of interest" description="Disordered" evidence="1">
    <location>
        <begin position="37"/>
        <end position="57"/>
    </location>
</feature>
<accession>A0A4P9YU70</accession>
<reference evidence="3" key="1">
    <citation type="journal article" date="2018" name="Nat. Microbiol.">
        <title>Leveraging single-cell genomics to expand the fungal tree of life.</title>
        <authorList>
            <person name="Ahrendt S.R."/>
            <person name="Quandt C.A."/>
            <person name="Ciobanu D."/>
            <person name="Clum A."/>
            <person name="Salamov A."/>
            <person name="Andreopoulos B."/>
            <person name="Cheng J.F."/>
            <person name="Woyke T."/>
            <person name="Pelin A."/>
            <person name="Henrissat B."/>
            <person name="Reynolds N.K."/>
            <person name="Benny G.L."/>
            <person name="Smith M.E."/>
            <person name="James T.Y."/>
            <person name="Grigoriev I.V."/>
        </authorList>
    </citation>
    <scope>NUCLEOTIDE SEQUENCE [LARGE SCALE GENOMIC DNA]</scope>
    <source>
        <strain evidence="3">Benny S71-1</strain>
    </source>
</reference>
<keyword evidence="3" id="KW-1185">Reference proteome</keyword>
<feature type="compositionally biased region" description="Low complexity" evidence="1">
    <location>
        <begin position="142"/>
        <end position="163"/>
    </location>
</feature>
<evidence type="ECO:0000256" key="1">
    <source>
        <dbReference type="SAM" id="MobiDB-lite"/>
    </source>
</evidence>
<sequence length="175" mass="17947">MGLSTVTAYGIAVGTTVIAIDLLNHVGTSIINKIRGTSHSAHGHSHGGHSHDDDTKNSHLGAAAAFQAPGCCAGCSCSPPPVLDQAEPRPGLSRANSASSIASDGHHHGHDHHGHDHHGHDHHGHDHHGHDHHGHDHHAHTESAPAEGATAATAAGVSAAAAAPKGRWAKWFSRS</sequence>
<protein>
    <submittedName>
        <fullName evidence="2">Uncharacterized protein</fullName>
    </submittedName>
</protein>
<dbReference type="EMBL" id="KZ990923">
    <property type="protein sequence ID" value="RKP23506.1"/>
    <property type="molecule type" value="Genomic_DNA"/>
</dbReference>
<evidence type="ECO:0000313" key="3">
    <source>
        <dbReference type="Proteomes" id="UP000278143"/>
    </source>
</evidence>
<evidence type="ECO:0000313" key="2">
    <source>
        <dbReference type="EMBL" id="RKP23506.1"/>
    </source>
</evidence>
<dbReference type="AlphaFoldDB" id="A0A4P9YU70"/>
<dbReference type="Proteomes" id="UP000278143">
    <property type="component" value="Unassembled WGS sequence"/>
</dbReference>
<gene>
    <name evidence="2" type="ORF">SYNPS1DRAFT_30747</name>
</gene>
<proteinExistence type="predicted"/>
<feature type="region of interest" description="Disordered" evidence="1">
    <location>
        <begin position="86"/>
        <end position="175"/>
    </location>
</feature>
<name>A0A4P9YU70_9FUNG</name>
<feature type="compositionally biased region" description="Basic residues" evidence="1">
    <location>
        <begin position="107"/>
        <end position="138"/>
    </location>
</feature>
<organism evidence="2 3">
    <name type="scientific">Syncephalis pseudoplumigaleata</name>
    <dbReference type="NCBI Taxonomy" id="1712513"/>
    <lineage>
        <taxon>Eukaryota</taxon>
        <taxon>Fungi</taxon>
        <taxon>Fungi incertae sedis</taxon>
        <taxon>Zoopagomycota</taxon>
        <taxon>Zoopagomycotina</taxon>
        <taxon>Zoopagomycetes</taxon>
        <taxon>Zoopagales</taxon>
        <taxon>Piptocephalidaceae</taxon>
        <taxon>Syncephalis</taxon>
    </lineage>
</organism>